<dbReference type="NCBIfam" id="TIGR02937">
    <property type="entry name" value="sigma70-ECF"/>
    <property type="match status" value="1"/>
</dbReference>
<evidence type="ECO:0000313" key="8">
    <source>
        <dbReference type="EMBL" id="GGL82288.1"/>
    </source>
</evidence>
<organism evidence="8 9">
    <name type="scientific">Deinococcus aerolatus</name>
    <dbReference type="NCBI Taxonomy" id="522487"/>
    <lineage>
        <taxon>Bacteria</taxon>
        <taxon>Thermotogati</taxon>
        <taxon>Deinococcota</taxon>
        <taxon>Deinococci</taxon>
        <taxon>Deinococcales</taxon>
        <taxon>Deinococcaceae</taxon>
        <taxon>Deinococcus</taxon>
    </lineage>
</organism>
<evidence type="ECO:0000259" key="6">
    <source>
        <dbReference type="Pfam" id="PF04542"/>
    </source>
</evidence>
<keyword evidence="3" id="KW-0731">Sigma factor</keyword>
<evidence type="ECO:0000259" key="7">
    <source>
        <dbReference type="Pfam" id="PF08281"/>
    </source>
</evidence>
<reference evidence="9" key="1">
    <citation type="journal article" date="2019" name="Int. J. Syst. Evol. Microbiol.">
        <title>The Global Catalogue of Microorganisms (GCM) 10K type strain sequencing project: providing services to taxonomists for standard genome sequencing and annotation.</title>
        <authorList>
            <consortium name="The Broad Institute Genomics Platform"/>
            <consortium name="The Broad Institute Genome Sequencing Center for Infectious Disease"/>
            <person name="Wu L."/>
            <person name="Ma J."/>
        </authorList>
    </citation>
    <scope>NUCLEOTIDE SEQUENCE [LARGE SCALE GENOMIC DNA]</scope>
    <source>
        <strain evidence="9">JCM 15442</strain>
    </source>
</reference>
<feature type="domain" description="RNA polymerase sigma factor 70 region 4 type 2" evidence="7">
    <location>
        <begin position="167"/>
        <end position="220"/>
    </location>
</feature>
<evidence type="ECO:0000313" key="9">
    <source>
        <dbReference type="Proteomes" id="UP000639973"/>
    </source>
</evidence>
<evidence type="ECO:0008006" key="10">
    <source>
        <dbReference type="Google" id="ProtNLM"/>
    </source>
</evidence>
<gene>
    <name evidence="8" type="ORF">GCM10010840_20000</name>
</gene>
<keyword evidence="9" id="KW-1185">Reference proteome</keyword>
<dbReference type="PANTHER" id="PTHR43133:SF62">
    <property type="entry name" value="RNA POLYMERASE SIGMA FACTOR SIGZ"/>
    <property type="match status" value="1"/>
</dbReference>
<dbReference type="Gene3D" id="1.10.1740.10">
    <property type="match status" value="1"/>
</dbReference>
<dbReference type="Pfam" id="PF08281">
    <property type="entry name" value="Sigma70_r4_2"/>
    <property type="match status" value="1"/>
</dbReference>
<evidence type="ECO:0000256" key="3">
    <source>
        <dbReference type="ARBA" id="ARBA00023082"/>
    </source>
</evidence>
<dbReference type="CDD" id="cd06171">
    <property type="entry name" value="Sigma70_r4"/>
    <property type="match status" value="1"/>
</dbReference>
<sequence>MLGMTWLAVPDFRSSLRPRPPAAAAGNDRHGAAQAGPEEASATHGTALERDTALAWRLHQRDEAALSEVYDQHAGAVLAVLTRLLGDAAAQEVLQDVFLRLWERPGTYDPARAGLKTFLLVMARSRALDRLRATRTTLPLFTDEGAELPLPDTGQGPVGRSEDAQRREQIRAALAQLSAAHRETVERAFLAGESREEISGAMNVPVGTVKSRLSYALKHLRAVLEGAGLGKEAASWLE</sequence>
<dbReference type="InterPro" id="IPR013324">
    <property type="entry name" value="RNA_pol_sigma_r3/r4-like"/>
</dbReference>
<dbReference type="EMBL" id="BMOL01000008">
    <property type="protein sequence ID" value="GGL82288.1"/>
    <property type="molecule type" value="Genomic_DNA"/>
</dbReference>
<dbReference type="Proteomes" id="UP000639973">
    <property type="component" value="Unassembled WGS sequence"/>
</dbReference>
<dbReference type="SUPFAM" id="SSF88946">
    <property type="entry name" value="Sigma2 domain of RNA polymerase sigma factors"/>
    <property type="match status" value="1"/>
</dbReference>
<name>A0ABQ2G9U3_9DEIO</name>
<feature type="domain" description="RNA polymerase sigma-70 region 2" evidence="6">
    <location>
        <begin position="70"/>
        <end position="135"/>
    </location>
</feature>
<dbReference type="Pfam" id="PF04542">
    <property type="entry name" value="Sigma70_r2"/>
    <property type="match status" value="1"/>
</dbReference>
<proteinExistence type="inferred from homology"/>
<dbReference type="InterPro" id="IPR013325">
    <property type="entry name" value="RNA_pol_sigma_r2"/>
</dbReference>
<keyword evidence="4" id="KW-0804">Transcription</keyword>
<protein>
    <recommendedName>
        <fullName evidence="10">RNA polymerase sigma-70 factor, ECF subfamily</fullName>
    </recommendedName>
</protein>
<dbReference type="InterPro" id="IPR014284">
    <property type="entry name" value="RNA_pol_sigma-70_dom"/>
</dbReference>
<keyword evidence="2" id="KW-0805">Transcription regulation</keyword>
<dbReference type="InterPro" id="IPR036388">
    <property type="entry name" value="WH-like_DNA-bd_sf"/>
</dbReference>
<dbReference type="InterPro" id="IPR007627">
    <property type="entry name" value="RNA_pol_sigma70_r2"/>
</dbReference>
<dbReference type="PANTHER" id="PTHR43133">
    <property type="entry name" value="RNA POLYMERASE ECF-TYPE SIGMA FACTO"/>
    <property type="match status" value="1"/>
</dbReference>
<dbReference type="SUPFAM" id="SSF88659">
    <property type="entry name" value="Sigma3 and sigma4 domains of RNA polymerase sigma factors"/>
    <property type="match status" value="1"/>
</dbReference>
<comment type="similarity">
    <text evidence="1">Belongs to the sigma-70 factor family. ECF subfamily.</text>
</comment>
<evidence type="ECO:0000256" key="2">
    <source>
        <dbReference type="ARBA" id="ARBA00023015"/>
    </source>
</evidence>
<comment type="caution">
    <text evidence="8">The sequence shown here is derived from an EMBL/GenBank/DDBJ whole genome shotgun (WGS) entry which is preliminary data.</text>
</comment>
<feature type="region of interest" description="Disordered" evidence="5">
    <location>
        <begin position="143"/>
        <end position="165"/>
    </location>
</feature>
<dbReference type="InterPro" id="IPR039425">
    <property type="entry name" value="RNA_pol_sigma-70-like"/>
</dbReference>
<evidence type="ECO:0000256" key="5">
    <source>
        <dbReference type="SAM" id="MobiDB-lite"/>
    </source>
</evidence>
<accession>A0ABQ2G9U3</accession>
<feature type="region of interest" description="Disordered" evidence="5">
    <location>
        <begin position="17"/>
        <end position="45"/>
    </location>
</feature>
<evidence type="ECO:0000256" key="4">
    <source>
        <dbReference type="ARBA" id="ARBA00023163"/>
    </source>
</evidence>
<evidence type="ECO:0000256" key="1">
    <source>
        <dbReference type="ARBA" id="ARBA00010641"/>
    </source>
</evidence>
<dbReference type="InterPro" id="IPR013249">
    <property type="entry name" value="RNA_pol_sigma70_r4_t2"/>
</dbReference>
<dbReference type="Gene3D" id="1.10.10.10">
    <property type="entry name" value="Winged helix-like DNA-binding domain superfamily/Winged helix DNA-binding domain"/>
    <property type="match status" value="1"/>
</dbReference>